<name>A0A023EY11_TRIIF</name>
<feature type="region of interest" description="Disordered" evidence="1">
    <location>
        <begin position="1"/>
        <end position="30"/>
    </location>
</feature>
<proteinExistence type="evidence at transcript level"/>
<protein>
    <recommendedName>
        <fullName evidence="2">DUF4780 domain-containing protein</fullName>
    </recommendedName>
</protein>
<organism evidence="3">
    <name type="scientific">Triatoma infestans</name>
    <name type="common">Assassin bug</name>
    <dbReference type="NCBI Taxonomy" id="30076"/>
    <lineage>
        <taxon>Eukaryota</taxon>
        <taxon>Metazoa</taxon>
        <taxon>Ecdysozoa</taxon>
        <taxon>Arthropoda</taxon>
        <taxon>Hexapoda</taxon>
        <taxon>Insecta</taxon>
        <taxon>Pterygota</taxon>
        <taxon>Neoptera</taxon>
        <taxon>Paraneoptera</taxon>
        <taxon>Hemiptera</taxon>
        <taxon>Heteroptera</taxon>
        <taxon>Panheteroptera</taxon>
        <taxon>Cimicomorpha</taxon>
        <taxon>Reduviidae</taxon>
        <taxon>Triatominae</taxon>
        <taxon>Triatoma</taxon>
    </lineage>
</organism>
<evidence type="ECO:0000256" key="1">
    <source>
        <dbReference type="SAM" id="MobiDB-lite"/>
    </source>
</evidence>
<dbReference type="InterPro" id="IPR031961">
    <property type="entry name" value="DUF4780"/>
</dbReference>
<dbReference type="AlphaFoldDB" id="A0A023EY11"/>
<accession>A0A023EY11</accession>
<feature type="non-terminal residue" evidence="3">
    <location>
        <position position="1"/>
    </location>
</feature>
<feature type="region of interest" description="Disordered" evidence="1">
    <location>
        <begin position="214"/>
        <end position="255"/>
    </location>
</feature>
<reference evidence="3" key="1">
    <citation type="journal article" date="2014" name="PLoS Negl. Trop. Dis.">
        <title>An updated insight into the Sialotranscriptome of Triatoma infestans: developmental stage and geographic variations.</title>
        <authorList>
            <person name="Schwarz A."/>
            <person name="Medrano-Mercado N."/>
            <person name="Schaub G.A."/>
            <person name="Struchiner C.J."/>
            <person name="Bargues M.D."/>
            <person name="Levy M.Z."/>
            <person name="Ribeiro J.M."/>
        </authorList>
    </citation>
    <scope>NUCLEOTIDE SEQUENCE</scope>
    <source>
        <strain evidence="3">Chile</strain>
        <tissue evidence="3">Salivary glands</tissue>
    </source>
</reference>
<dbReference type="Pfam" id="PF16012">
    <property type="entry name" value="DUF4780"/>
    <property type="match status" value="1"/>
</dbReference>
<feature type="non-terminal residue" evidence="3">
    <location>
        <position position="255"/>
    </location>
</feature>
<evidence type="ECO:0000313" key="3">
    <source>
        <dbReference type="EMBL" id="JAC13921.1"/>
    </source>
</evidence>
<feature type="domain" description="DUF4780" evidence="2">
    <location>
        <begin position="41"/>
        <end position="209"/>
    </location>
</feature>
<feature type="compositionally biased region" description="Basic residues" evidence="1">
    <location>
        <begin position="1"/>
        <end position="11"/>
    </location>
</feature>
<feature type="compositionally biased region" description="Low complexity" evidence="1">
    <location>
        <begin position="13"/>
        <end position="24"/>
    </location>
</feature>
<evidence type="ECO:0000259" key="2">
    <source>
        <dbReference type="Pfam" id="PF16012"/>
    </source>
</evidence>
<dbReference type="EMBL" id="GBBI01004791">
    <property type="protein sequence ID" value="JAC13921.1"/>
    <property type="molecule type" value="mRNA"/>
</dbReference>
<sequence length="255" mass="28091">PERKDIKRRRVVPSGSTHPGTSSGANPSLCRPGTSYAGAVQAVRVGVMPRGFPDVILSAEELSALEDAIVEEIALGWEHKLQFEGIHFRPGMLWLDCFDQHTADWLQSRVSTLSTWTGVELMACSGEDFPKMHTITAFFPRSAEKGIKKVLALVDAQNVGVNTKIWKILVCKEENGGLLMTAAIDDQSFEAVRRGGGTIRFRFGKLPIRGWKKLEGEGDDKEQQAPLSSTPAEEPQRESLSPGLEYDSQRRESLG</sequence>